<dbReference type="PANTHER" id="PTHR34655:SF2">
    <property type="entry name" value="PEROXIREDOXIN FAMILY PROTEIN"/>
    <property type="match status" value="1"/>
</dbReference>
<dbReference type="InterPro" id="IPR027396">
    <property type="entry name" value="DsrEFH-like"/>
</dbReference>
<name>A0A7V2F565_UNCEI</name>
<protein>
    <recommendedName>
        <fullName evidence="2">Peroxiredoxin</fullName>
    </recommendedName>
</protein>
<dbReference type="Gene3D" id="3.40.1260.10">
    <property type="entry name" value="DsrEFH-like"/>
    <property type="match status" value="1"/>
</dbReference>
<organism evidence="1">
    <name type="scientific">Eiseniibacteriota bacterium</name>
    <dbReference type="NCBI Taxonomy" id="2212470"/>
    <lineage>
        <taxon>Bacteria</taxon>
        <taxon>Candidatus Eiseniibacteriota</taxon>
    </lineage>
</organism>
<evidence type="ECO:0008006" key="2">
    <source>
        <dbReference type="Google" id="ProtNLM"/>
    </source>
</evidence>
<dbReference type="AlphaFoldDB" id="A0A7V2F565"/>
<dbReference type="PANTHER" id="PTHR34655">
    <property type="entry name" value="CONSERVED WITHIN P. AEROPHILUM"/>
    <property type="match status" value="1"/>
</dbReference>
<dbReference type="SUPFAM" id="SSF75169">
    <property type="entry name" value="DsrEFH-like"/>
    <property type="match status" value="1"/>
</dbReference>
<dbReference type="Proteomes" id="UP000886069">
    <property type="component" value="Unassembled WGS sequence"/>
</dbReference>
<evidence type="ECO:0000313" key="1">
    <source>
        <dbReference type="EMBL" id="HER44416.1"/>
    </source>
</evidence>
<proteinExistence type="predicted"/>
<accession>A0A7V2F565</accession>
<sequence>MEHKRMTIALFSGSLDKLTAAGIILSGAVADDYDVEIYVLLQGARAFMKDIAENTDELELAENQKLKGQFLESLEKLQVKPWLEFFREAKEMANVKVYICGLAGKVWGGEKLEDFVDLADDIVGIGECITSMEESDIHLFI</sequence>
<reference evidence="1" key="1">
    <citation type="journal article" date="2020" name="mSystems">
        <title>Genome- and Community-Level Interaction Insights into Carbon Utilization and Element Cycling Functions of Hydrothermarchaeota in Hydrothermal Sediment.</title>
        <authorList>
            <person name="Zhou Z."/>
            <person name="Liu Y."/>
            <person name="Xu W."/>
            <person name="Pan J."/>
            <person name="Luo Z.H."/>
            <person name="Li M."/>
        </authorList>
    </citation>
    <scope>NUCLEOTIDE SEQUENCE [LARGE SCALE GENOMIC DNA]</scope>
    <source>
        <strain evidence="1">SpSt-1233</strain>
    </source>
</reference>
<comment type="caution">
    <text evidence="1">The sequence shown here is derived from an EMBL/GenBank/DDBJ whole genome shotgun (WGS) entry which is preliminary data.</text>
</comment>
<dbReference type="EMBL" id="DSEC01000589">
    <property type="protein sequence ID" value="HER44416.1"/>
    <property type="molecule type" value="Genomic_DNA"/>
</dbReference>
<gene>
    <name evidence="1" type="ORF">ENO08_08150</name>
</gene>